<evidence type="ECO:0000256" key="4">
    <source>
        <dbReference type="PROSITE-ProRule" id="PRU01248"/>
    </source>
</evidence>
<evidence type="ECO:0000259" key="6">
    <source>
        <dbReference type="PROSITE" id="PS51900"/>
    </source>
</evidence>
<evidence type="ECO:0000256" key="3">
    <source>
        <dbReference type="ARBA" id="ARBA00023172"/>
    </source>
</evidence>
<dbReference type="InterPro" id="IPR053876">
    <property type="entry name" value="Phage_int_M"/>
</dbReference>
<dbReference type="InterPro" id="IPR010998">
    <property type="entry name" value="Integrase_recombinase_N"/>
</dbReference>
<keyword evidence="8" id="KW-1185">Reference proteome</keyword>
<feature type="domain" description="Tyr recombinase" evidence="5">
    <location>
        <begin position="174"/>
        <end position="375"/>
    </location>
</feature>
<comment type="similarity">
    <text evidence="1">Belongs to the 'phage' integrase family.</text>
</comment>
<name>A0A810PN02_9FIRM</name>
<dbReference type="EMBL" id="AP023415">
    <property type="protein sequence ID" value="BCK78279.1"/>
    <property type="molecule type" value="Genomic_DNA"/>
</dbReference>
<dbReference type="GO" id="GO:0006310">
    <property type="term" value="P:DNA recombination"/>
    <property type="evidence" value="ECO:0007669"/>
    <property type="project" value="UniProtKB-KW"/>
</dbReference>
<evidence type="ECO:0000256" key="2">
    <source>
        <dbReference type="ARBA" id="ARBA00023125"/>
    </source>
</evidence>
<dbReference type="InterPro" id="IPR013762">
    <property type="entry name" value="Integrase-like_cat_sf"/>
</dbReference>
<dbReference type="Gene3D" id="1.10.443.10">
    <property type="entry name" value="Intergrase catalytic core"/>
    <property type="match status" value="1"/>
</dbReference>
<reference evidence="7" key="1">
    <citation type="submission" date="2020-09" db="EMBL/GenBank/DDBJ databases">
        <title>New species isolated from human feces.</title>
        <authorList>
            <person name="Kitahara M."/>
            <person name="Shigeno Y."/>
            <person name="Shime M."/>
            <person name="Matsumoto Y."/>
            <person name="Nakamura S."/>
            <person name="Motooka D."/>
            <person name="Fukuoka S."/>
            <person name="Nishikawa H."/>
            <person name="Benno Y."/>
        </authorList>
    </citation>
    <scope>NUCLEOTIDE SEQUENCE</scope>
    <source>
        <strain evidence="7">MM35</strain>
    </source>
</reference>
<dbReference type="SUPFAM" id="SSF56349">
    <property type="entry name" value="DNA breaking-rejoining enzymes"/>
    <property type="match status" value="1"/>
</dbReference>
<dbReference type="InterPro" id="IPR050090">
    <property type="entry name" value="Tyrosine_recombinase_XerCD"/>
</dbReference>
<dbReference type="CDD" id="cd01189">
    <property type="entry name" value="INT_ICEBs1_C_like"/>
    <property type="match status" value="1"/>
</dbReference>
<sequence>MASIKKLDERRYKITVSNGYRPDGKKISKAKTIQVPPSVPKRGIGQYVAHAAEELERSFKTGYAEDGEMTFEEFASRWLKRQTKYAPSTIATYRQMLEVVYPMIGGIRLNKLRPMALENMLSELRKRKHHGKRINESTAQRYLSVVSAVLSDAKRNEIIEKNPARMLDLPTPQRTVQRIPTRGEVEKLLDALAKEPRHYRLFYLLSMYTGCRRGELSALQWSDFTGTQNGLLLTVSRSRSSVPGKGIVEGSTKNGKSREVYLSSDLRGILLAYKRRKQMEADKQRRRLSPYLFTDEQGQLIHPDTFTKRLRKIYAAIGFPREYHLHTLRHYFVTSLLHCGVDKQTVADLVGHADTGFLERTYCHPQQAQKEQAADSMRTMLRPDGEQIFNLAAACSPKQHSA</sequence>
<gene>
    <name evidence="7" type="ORF">MM35RIKEN_04710</name>
</gene>
<evidence type="ECO:0000259" key="5">
    <source>
        <dbReference type="PROSITE" id="PS51898"/>
    </source>
</evidence>
<dbReference type="PANTHER" id="PTHR30349:SF41">
    <property type="entry name" value="INTEGRASE_RECOMBINASE PROTEIN MJ0367-RELATED"/>
    <property type="match status" value="1"/>
</dbReference>
<dbReference type="Pfam" id="PF22022">
    <property type="entry name" value="Phage_int_M"/>
    <property type="match status" value="1"/>
</dbReference>
<dbReference type="InterPro" id="IPR011010">
    <property type="entry name" value="DNA_brk_join_enz"/>
</dbReference>
<dbReference type="PROSITE" id="PS51898">
    <property type="entry name" value="TYR_RECOMBINASE"/>
    <property type="match status" value="1"/>
</dbReference>
<feature type="domain" description="Core-binding (CB)" evidence="6">
    <location>
        <begin position="69"/>
        <end position="154"/>
    </location>
</feature>
<dbReference type="Pfam" id="PF00589">
    <property type="entry name" value="Phage_integrase"/>
    <property type="match status" value="1"/>
</dbReference>
<dbReference type="InterPro" id="IPR044068">
    <property type="entry name" value="CB"/>
</dbReference>
<dbReference type="AlphaFoldDB" id="A0A810PN02"/>
<protein>
    <submittedName>
        <fullName evidence="7">Site-specific integrase</fullName>
    </submittedName>
</protein>
<dbReference type="Gene3D" id="1.10.150.130">
    <property type="match status" value="1"/>
</dbReference>
<proteinExistence type="inferred from homology"/>
<dbReference type="GO" id="GO:0015074">
    <property type="term" value="P:DNA integration"/>
    <property type="evidence" value="ECO:0007669"/>
    <property type="project" value="InterPro"/>
</dbReference>
<evidence type="ECO:0000256" key="1">
    <source>
        <dbReference type="ARBA" id="ARBA00008857"/>
    </source>
</evidence>
<keyword evidence="3" id="KW-0233">DNA recombination</keyword>
<keyword evidence="2 4" id="KW-0238">DNA-binding</keyword>
<accession>A0A810PN02</accession>
<dbReference type="PANTHER" id="PTHR30349">
    <property type="entry name" value="PHAGE INTEGRASE-RELATED"/>
    <property type="match status" value="1"/>
</dbReference>
<dbReference type="InterPro" id="IPR002104">
    <property type="entry name" value="Integrase_catalytic"/>
</dbReference>
<dbReference type="Proteomes" id="UP000681343">
    <property type="component" value="Chromosome"/>
</dbReference>
<dbReference type="KEGG" id="vfa:MM35RIKEN_04710"/>
<dbReference type="PROSITE" id="PS51900">
    <property type="entry name" value="CB"/>
    <property type="match status" value="1"/>
</dbReference>
<organism evidence="7 8">
    <name type="scientific">Vescimonas fastidiosa</name>
    <dbReference type="NCBI Taxonomy" id="2714353"/>
    <lineage>
        <taxon>Bacteria</taxon>
        <taxon>Bacillati</taxon>
        <taxon>Bacillota</taxon>
        <taxon>Clostridia</taxon>
        <taxon>Eubacteriales</taxon>
        <taxon>Oscillospiraceae</taxon>
        <taxon>Vescimonas</taxon>
    </lineage>
</organism>
<dbReference type="GO" id="GO:0003677">
    <property type="term" value="F:DNA binding"/>
    <property type="evidence" value="ECO:0007669"/>
    <property type="project" value="UniProtKB-UniRule"/>
</dbReference>
<dbReference type="RefSeq" id="WP_212818932.1">
    <property type="nucleotide sequence ID" value="NZ_AP023415.1"/>
</dbReference>
<evidence type="ECO:0000313" key="7">
    <source>
        <dbReference type="EMBL" id="BCK78279.1"/>
    </source>
</evidence>
<evidence type="ECO:0000313" key="8">
    <source>
        <dbReference type="Proteomes" id="UP000681343"/>
    </source>
</evidence>